<evidence type="ECO:0000256" key="8">
    <source>
        <dbReference type="ARBA" id="ARBA00023209"/>
    </source>
</evidence>
<organism evidence="10 11">
    <name type="scientific">Spirochaeta isovalerica</name>
    <dbReference type="NCBI Taxonomy" id="150"/>
    <lineage>
        <taxon>Bacteria</taxon>
        <taxon>Pseudomonadati</taxon>
        <taxon>Spirochaetota</taxon>
        <taxon>Spirochaetia</taxon>
        <taxon>Spirochaetales</taxon>
        <taxon>Spirochaetaceae</taxon>
        <taxon>Spirochaeta</taxon>
    </lineage>
</organism>
<evidence type="ECO:0000256" key="1">
    <source>
        <dbReference type="ARBA" id="ARBA00022490"/>
    </source>
</evidence>
<dbReference type="InterPro" id="IPR016205">
    <property type="entry name" value="Glycerol_DH"/>
</dbReference>
<accession>A0A841RFN1</accession>
<evidence type="ECO:0000256" key="3">
    <source>
        <dbReference type="ARBA" id="ARBA00022723"/>
    </source>
</evidence>
<keyword evidence="1" id="KW-0963">Cytoplasm</keyword>
<protein>
    <submittedName>
        <fullName evidence="10">Glycerol-1-phosphate dehydrogenase [NAD(P)+]</fullName>
        <ecNumber evidence="10">1.1.1.261</ecNumber>
    </submittedName>
</protein>
<evidence type="ECO:0000256" key="7">
    <source>
        <dbReference type="ARBA" id="ARBA00023098"/>
    </source>
</evidence>
<dbReference type="SUPFAM" id="SSF56796">
    <property type="entry name" value="Dehydroquinate synthase-like"/>
    <property type="match status" value="1"/>
</dbReference>
<dbReference type="Gene3D" id="1.20.1090.10">
    <property type="entry name" value="Dehydroquinate synthase-like - alpha domain"/>
    <property type="match status" value="1"/>
</dbReference>
<dbReference type="AlphaFoldDB" id="A0A841RFN1"/>
<evidence type="ECO:0000256" key="6">
    <source>
        <dbReference type="ARBA" id="ARBA00023027"/>
    </source>
</evidence>
<dbReference type="PANTHER" id="PTHR43616">
    <property type="entry name" value="GLYCEROL DEHYDROGENASE"/>
    <property type="match status" value="1"/>
</dbReference>
<dbReference type="EMBL" id="JACHGJ010000006">
    <property type="protein sequence ID" value="MBB6481378.1"/>
    <property type="molecule type" value="Genomic_DNA"/>
</dbReference>
<evidence type="ECO:0000313" key="11">
    <source>
        <dbReference type="Proteomes" id="UP000587760"/>
    </source>
</evidence>
<dbReference type="EC" id="1.1.1.261" evidence="10"/>
<keyword evidence="11" id="KW-1185">Reference proteome</keyword>
<dbReference type="PANTHER" id="PTHR43616:SF5">
    <property type="entry name" value="GLYCEROL DEHYDROGENASE 1"/>
    <property type="match status" value="1"/>
</dbReference>
<proteinExistence type="predicted"/>
<sequence length="444" mass="49217">MNSIEQFRKFADSTKYLYVGSDIYSRMISDFLSFTEGRPVYIIADENTMDAAGNRFLQFCRDESVPVAGLHRFSAEPELTSDYENVIVLKDKLSGNYCVPVAVGSGTINDLVKRTAYELNRPYAVVATAGSVDGYASDGAALLYNGLKQTLPCSAPCFICADTAVLSKAPREMTSAGYADLLAKNPAGADWLIADTVGLDFPEPDVWSMIQGNLPEWTGSPENLLKGDSDAFIRLFTGLNATGFAMQYMKRSRPASGAEHLMSHIWEMDGHTFRGKHVSHGFKVAIGSLASIALMETVLSMKPDGLQIDSALEQWPSFEEKLAAVEKHFTGTGAIDDLLKINREKYISHDELKTRLFSLKDNWGVMAEKVFGHLIPYRRYRDLLERAGCPVVPEAIGLTVEKVMETYYPAQLMRNRYTILDLAVETASLEKACSRIAESRLYLK</sequence>
<keyword evidence="9" id="KW-1208">Phospholipid metabolism</keyword>
<evidence type="ECO:0000313" key="10">
    <source>
        <dbReference type="EMBL" id="MBB6481378.1"/>
    </source>
</evidence>
<comment type="caution">
    <text evidence="10">The sequence shown here is derived from an EMBL/GenBank/DDBJ whole genome shotgun (WGS) entry which is preliminary data.</text>
</comment>
<keyword evidence="2" id="KW-0444">Lipid biosynthesis</keyword>
<dbReference type="GO" id="GO:0008654">
    <property type="term" value="P:phospholipid biosynthetic process"/>
    <property type="evidence" value="ECO:0007669"/>
    <property type="project" value="UniProtKB-KW"/>
</dbReference>
<dbReference type="GO" id="GO:0046872">
    <property type="term" value="F:metal ion binding"/>
    <property type="evidence" value="ECO:0007669"/>
    <property type="project" value="UniProtKB-KW"/>
</dbReference>
<dbReference type="InterPro" id="IPR032837">
    <property type="entry name" value="G1PDH"/>
</dbReference>
<keyword evidence="3" id="KW-0479">Metal-binding</keyword>
<evidence type="ECO:0000256" key="2">
    <source>
        <dbReference type="ARBA" id="ARBA00022516"/>
    </source>
</evidence>
<keyword evidence="4" id="KW-0521">NADP</keyword>
<keyword evidence="7" id="KW-0443">Lipid metabolism</keyword>
<dbReference type="GO" id="GO:0050492">
    <property type="term" value="F:glycerol-1-phosphate dehydrogenase [NAD(P)+] activity"/>
    <property type="evidence" value="ECO:0007669"/>
    <property type="project" value="UniProtKB-EC"/>
</dbReference>
<gene>
    <name evidence="10" type="ORF">HNR50_003058</name>
</gene>
<dbReference type="Pfam" id="PF13685">
    <property type="entry name" value="Fe-ADH_2"/>
    <property type="match status" value="1"/>
</dbReference>
<keyword evidence="5 10" id="KW-0560">Oxidoreductase</keyword>
<evidence type="ECO:0000256" key="4">
    <source>
        <dbReference type="ARBA" id="ARBA00022857"/>
    </source>
</evidence>
<keyword evidence="8" id="KW-0594">Phospholipid biosynthesis</keyword>
<keyword evidence="6" id="KW-0520">NAD</keyword>
<dbReference type="Proteomes" id="UP000587760">
    <property type="component" value="Unassembled WGS sequence"/>
</dbReference>
<name>A0A841RFN1_9SPIO</name>
<evidence type="ECO:0000256" key="5">
    <source>
        <dbReference type="ARBA" id="ARBA00023002"/>
    </source>
</evidence>
<reference evidence="10 11" key="1">
    <citation type="submission" date="2020-08" db="EMBL/GenBank/DDBJ databases">
        <title>Genomic Encyclopedia of Type Strains, Phase IV (KMG-IV): sequencing the most valuable type-strain genomes for metagenomic binning, comparative biology and taxonomic classification.</title>
        <authorList>
            <person name="Goeker M."/>
        </authorList>
    </citation>
    <scope>NUCLEOTIDE SEQUENCE [LARGE SCALE GENOMIC DNA]</scope>
    <source>
        <strain evidence="10 11">DSM 2461</strain>
    </source>
</reference>
<dbReference type="RefSeq" id="WP_184747628.1">
    <property type="nucleotide sequence ID" value="NZ_JACHGJ010000006.1"/>
</dbReference>
<dbReference type="Gene3D" id="3.40.50.1970">
    <property type="match status" value="1"/>
</dbReference>
<dbReference type="CDD" id="cd08175">
    <property type="entry name" value="G1PDH"/>
    <property type="match status" value="1"/>
</dbReference>
<evidence type="ECO:0000256" key="9">
    <source>
        <dbReference type="ARBA" id="ARBA00023264"/>
    </source>
</evidence>